<dbReference type="Proteomes" id="UP000254230">
    <property type="component" value="Unassembled WGS sequence"/>
</dbReference>
<accession>A0A378KTG1</accession>
<gene>
    <name evidence="1" type="ORF">NCTC12376_01688</name>
</gene>
<reference evidence="1 2" key="1">
    <citation type="submission" date="2018-06" db="EMBL/GenBank/DDBJ databases">
        <authorList>
            <consortium name="Pathogen Informatics"/>
            <person name="Doyle S."/>
        </authorList>
    </citation>
    <scope>NUCLEOTIDE SEQUENCE [LARGE SCALE GENOMIC DNA]</scope>
    <source>
        <strain evidence="1 2">NCTC12376</strain>
    </source>
</reference>
<proteinExistence type="predicted"/>
<organism evidence="1 2">
    <name type="scientific">Legionella quateirensis</name>
    <dbReference type="NCBI Taxonomy" id="45072"/>
    <lineage>
        <taxon>Bacteria</taxon>
        <taxon>Pseudomonadati</taxon>
        <taxon>Pseudomonadota</taxon>
        <taxon>Gammaproteobacteria</taxon>
        <taxon>Legionellales</taxon>
        <taxon>Legionellaceae</taxon>
        <taxon>Legionella</taxon>
    </lineage>
</organism>
<evidence type="ECO:0000313" key="2">
    <source>
        <dbReference type="Proteomes" id="UP000254230"/>
    </source>
</evidence>
<name>A0A378KTG1_9GAMM</name>
<sequence length="41" mass="5262">MRQQQCKKTNWFQNSCFFGLVLYYRYLWLFMVRQEKATELY</sequence>
<evidence type="ECO:0000313" key="1">
    <source>
        <dbReference type="EMBL" id="STY17873.1"/>
    </source>
</evidence>
<dbReference type="EMBL" id="UGOW01000001">
    <property type="protein sequence ID" value="STY17873.1"/>
    <property type="molecule type" value="Genomic_DNA"/>
</dbReference>
<dbReference type="AlphaFoldDB" id="A0A378KTG1"/>
<protein>
    <submittedName>
        <fullName evidence="1">Uncharacterized protein</fullName>
    </submittedName>
</protein>